<reference evidence="2" key="1">
    <citation type="submission" date="2022-11" db="EMBL/GenBank/DDBJ databases">
        <authorList>
            <person name="Kikuchi T."/>
        </authorList>
    </citation>
    <scope>NUCLEOTIDE SEQUENCE</scope>
    <source>
        <strain evidence="2">PS1010</strain>
    </source>
</reference>
<gene>
    <name evidence="2" type="ORF">CAMP_LOCUS16128</name>
</gene>
<dbReference type="Proteomes" id="UP001152747">
    <property type="component" value="Unassembled WGS sequence"/>
</dbReference>
<feature type="region of interest" description="Disordered" evidence="1">
    <location>
        <begin position="58"/>
        <end position="83"/>
    </location>
</feature>
<evidence type="ECO:0000313" key="3">
    <source>
        <dbReference type="Proteomes" id="UP001152747"/>
    </source>
</evidence>
<evidence type="ECO:0000313" key="2">
    <source>
        <dbReference type="EMBL" id="CAI5453491.1"/>
    </source>
</evidence>
<proteinExistence type="predicted"/>
<sequence length="83" mass="9120">MFKGVDKLASNSTPQSTISLRFVEILQLLPMEDDRAIAENQTTSKPIAVTVGRTTRNHTASEVSTTSTIPAPDEEDFWNGINQ</sequence>
<protein>
    <submittedName>
        <fullName evidence="2">Uncharacterized protein</fullName>
    </submittedName>
</protein>
<dbReference type="AlphaFoldDB" id="A0A9P1N9U2"/>
<evidence type="ECO:0000256" key="1">
    <source>
        <dbReference type="SAM" id="MobiDB-lite"/>
    </source>
</evidence>
<feature type="compositionally biased region" description="Polar residues" evidence="1">
    <location>
        <begin position="58"/>
        <end position="69"/>
    </location>
</feature>
<comment type="caution">
    <text evidence="2">The sequence shown here is derived from an EMBL/GenBank/DDBJ whole genome shotgun (WGS) entry which is preliminary data.</text>
</comment>
<keyword evidence="3" id="KW-1185">Reference proteome</keyword>
<organism evidence="2 3">
    <name type="scientific">Caenorhabditis angaria</name>
    <dbReference type="NCBI Taxonomy" id="860376"/>
    <lineage>
        <taxon>Eukaryota</taxon>
        <taxon>Metazoa</taxon>
        <taxon>Ecdysozoa</taxon>
        <taxon>Nematoda</taxon>
        <taxon>Chromadorea</taxon>
        <taxon>Rhabditida</taxon>
        <taxon>Rhabditina</taxon>
        <taxon>Rhabditomorpha</taxon>
        <taxon>Rhabditoidea</taxon>
        <taxon>Rhabditidae</taxon>
        <taxon>Peloderinae</taxon>
        <taxon>Caenorhabditis</taxon>
    </lineage>
</organism>
<accession>A0A9P1N9U2</accession>
<dbReference type="EMBL" id="CANHGI010000005">
    <property type="protein sequence ID" value="CAI5453491.1"/>
    <property type="molecule type" value="Genomic_DNA"/>
</dbReference>
<name>A0A9P1N9U2_9PELO</name>